<feature type="compositionally biased region" description="Basic and acidic residues" evidence="1">
    <location>
        <begin position="24"/>
        <end position="42"/>
    </location>
</feature>
<evidence type="ECO:0000313" key="3">
    <source>
        <dbReference type="Proteomes" id="UP001501455"/>
    </source>
</evidence>
<proteinExistence type="predicted"/>
<dbReference type="EMBL" id="BAAAXF010000018">
    <property type="protein sequence ID" value="GAA3494551.1"/>
    <property type="molecule type" value="Genomic_DNA"/>
</dbReference>
<sequence length="89" mass="9656">MSRESGPLPEPESEDAARTGVRGDAGEGRSQHGDGTWFRREGCPVPQHAGPQAPMVRFRPPEPASPGKLPGRSCDCSTHRVLSRRTLPR</sequence>
<evidence type="ECO:0000256" key="1">
    <source>
        <dbReference type="SAM" id="MobiDB-lite"/>
    </source>
</evidence>
<feature type="region of interest" description="Disordered" evidence="1">
    <location>
        <begin position="1"/>
        <end position="89"/>
    </location>
</feature>
<dbReference type="Proteomes" id="UP001501455">
    <property type="component" value="Unassembled WGS sequence"/>
</dbReference>
<reference evidence="3" key="1">
    <citation type="journal article" date="2019" name="Int. J. Syst. Evol. Microbiol.">
        <title>The Global Catalogue of Microorganisms (GCM) 10K type strain sequencing project: providing services to taxonomists for standard genome sequencing and annotation.</title>
        <authorList>
            <consortium name="The Broad Institute Genomics Platform"/>
            <consortium name="The Broad Institute Genome Sequencing Center for Infectious Disease"/>
            <person name="Wu L."/>
            <person name="Ma J."/>
        </authorList>
    </citation>
    <scope>NUCLEOTIDE SEQUENCE [LARGE SCALE GENOMIC DNA]</scope>
    <source>
        <strain evidence="3">JCM 4816</strain>
    </source>
</reference>
<protein>
    <submittedName>
        <fullName evidence="2">Uncharacterized protein</fullName>
    </submittedName>
</protein>
<accession>A0ABP6TJ85</accession>
<name>A0ABP6TJ85_9ACTN</name>
<evidence type="ECO:0000313" key="2">
    <source>
        <dbReference type="EMBL" id="GAA3494551.1"/>
    </source>
</evidence>
<keyword evidence="3" id="KW-1185">Reference proteome</keyword>
<organism evidence="2 3">
    <name type="scientific">Streptomyces prasinosporus</name>
    <dbReference type="NCBI Taxonomy" id="68256"/>
    <lineage>
        <taxon>Bacteria</taxon>
        <taxon>Bacillati</taxon>
        <taxon>Actinomycetota</taxon>
        <taxon>Actinomycetes</taxon>
        <taxon>Kitasatosporales</taxon>
        <taxon>Streptomycetaceae</taxon>
        <taxon>Streptomyces</taxon>
        <taxon>Streptomyces albogriseolus group</taxon>
    </lineage>
</organism>
<gene>
    <name evidence="2" type="ORF">GCM10019016_016510</name>
</gene>
<comment type="caution">
    <text evidence="2">The sequence shown here is derived from an EMBL/GenBank/DDBJ whole genome shotgun (WGS) entry which is preliminary data.</text>
</comment>